<gene>
    <name evidence="3" type="ORF">B2A_06070</name>
</gene>
<name>T1AB43_9ZZZZ</name>
<evidence type="ECO:0000313" key="3">
    <source>
        <dbReference type="EMBL" id="EQD54247.1"/>
    </source>
</evidence>
<organism evidence="3">
    <name type="scientific">mine drainage metagenome</name>
    <dbReference type="NCBI Taxonomy" id="410659"/>
    <lineage>
        <taxon>unclassified sequences</taxon>
        <taxon>metagenomes</taxon>
        <taxon>ecological metagenomes</taxon>
    </lineage>
</organism>
<evidence type="ECO:0000259" key="2">
    <source>
        <dbReference type="PROSITE" id="PS50175"/>
    </source>
</evidence>
<comment type="caution">
    <text evidence="3">The sequence shown here is derived from an EMBL/GenBank/DDBJ whole genome shotgun (WGS) entry which is preliminary data.</text>
</comment>
<dbReference type="InterPro" id="IPR034122">
    <property type="entry name" value="Retropepsin-like_bacterial"/>
</dbReference>
<reference evidence="3" key="1">
    <citation type="submission" date="2013-08" db="EMBL/GenBank/DDBJ databases">
        <authorList>
            <person name="Mendez C."/>
            <person name="Richter M."/>
            <person name="Ferrer M."/>
            <person name="Sanchez J."/>
        </authorList>
    </citation>
    <scope>NUCLEOTIDE SEQUENCE</scope>
</reference>
<dbReference type="Pfam" id="PF13650">
    <property type="entry name" value="Asp_protease_2"/>
    <property type="match status" value="1"/>
</dbReference>
<dbReference type="CDD" id="cd05483">
    <property type="entry name" value="retropepsin_like_bacteria"/>
    <property type="match status" value="1"/>
</dbReference>
<dbReference type="GO" id="GO:0004190">
    <property type="term" value="F:aspartic-type endopeptidase activity"/>
    <property type="evidence" value="ECO:0007669"/>
    <property type="project" value="InterPro"/>
</dbReference>
<protein>
    <submittedName>
        <fullName evidence="3">Peptidase A2A</fullName>
    </submittedName>
</protein>
<dbReference type="InterPro" id="IPR021109">
    <property type="entry name" value="Peptidase_aspartic_dom_sf"/>
</dbReference>
<dbReference type="PROSITE" id="PS50175">
    <property type="entry name" value="ASP_PROT_RETROV"/>
    <property type="match status" value="1"/>
</dbReference>
<reference evidence="3" key="2">
    <citation type="journal article" date="2014" name="ISME J.">
        <title>Microbial stratification in low pH oxic and suboxic macroscopic growths along an acid mine drainage.</title>
        <authorList>
            <person name="Mendez-Garcia C."/>
            <person name="Mesa V."/>
            <person name="Sprenger R.R."/>
            <person name="Richter M."/>
            <person name="Diez M.S."/>
            <person name="Solano J."/>
            <person name="Bargiela R."/>
            <person name="Golyshina O.V."/>
            <person name="Manteca A."/>
            <person name="Ramos J.L."/>
            <person name="Gallego J.R."/>
            <person name="Llorente I."/>
            <person name="Martins Dos Santos V.A."/>
            <person name="Jensen O.N."/>
            <person name="Pelaez A.I."/>
            <person name="Sanchez J."/>
            <person name="Ferrer M."/>
        </authorList>
    </citation>
    <scope>NUCLEOTIDE SEQUENCE</scope>
</reference>
<proteinExistence type="predicted"/>
<dbReference type="InterPro" id="IPR001995">
    <property type="entry name" value="Peptidase_A2_cat"/>
</dbReference>
<dbReference type="GO" id="GO:0006508">
    <property type="term" value="P:proteolysis"/>
    <property type="evidence" value="ECO:0007669"/>
    <property type="project" value="InterPro"/>
</dbReference>
<accession>T1AB43</accession>
<sequence length="272" mass="28629">MATSFLKALSRMLCLAALLPAVALAAQSSAPAPKRAGPDHTSSLRTAPTRLDRIGQVVVSVMIDGKGPFRFLVDTGADGSMISARLARKLGLVSPRNSGERVEGTTGTERMPWVRIARMRIGSIVKTDLRMPIAQSPVMTGLDGILGMAGFGPVRVAVDFQHDTVAIGPSRRGPMWGYLDIRAKRTAGGLLEIPARVGGVRCEAVIDTGAEETLGNFALRNALLRNAAKKAALADVYGVTKQISTGGLAHSPTLLLGPAAIRNLTIVYSDIP</sequence>
<keyword evidence="1" id="KW-0378">Hydrolase</keyword>
<dbReference type="SUPFAM" id="SSF50630">
    <property type="entry name" value="Acid proteases"/>
    <property type="match status" value="1"/>
</dbReference>
<evidence type="ECO:0000256" key="1">
    <source>
        <dbReference type="ARBA" id="ARBA00022801"/>
    </source>
</evidence>
<feature type="domain" description="Peptidase A2" evidence="2">
    <location>
        <begin position="69"/>
        <end position="107"/>
    </location>
</feature>
<dbReference type="EMBL" id="AUZZ01004262">
    <property type="protein sequence ID" value="EQD54247.1"/>
    <property type="molecule type" value="Genomic_DNA"/>
</dbReference>
<dbReference type="AlphaFoldDB" id="T1AB43"/>
<feature type="non-terminal residue" evidence="3">
    <location>
        <position position="272"/>
    </location>
</feature>
<dbReference type="Gene3D" id="2.40.70.10">
    <property type="entry name" value="Acid Proteases"/>
    <property type="match status" value="2"/>
</dbReference>